<feature type="domain" description="HTH marR-type" evidence="1">
    <location>
        <begin position="6"/>
        <end position="140"/>
    </location>
</feature>
<dbReference type="InterPro" id="IPR039422">
    <property type="entry name" value="MarR/SlyA-like"/>
</dbReference>
<proteinExistence type="predicted"/>
<reference evidence="3" key="1">
    <citation type="submission" date="2016-10" db="EMBL/GenBank/DDBJ databases">
        <authorList>
            <person name="Varghese N."/>
            <person name="Submissions S."/>
        </authorList>
    </citation>
    <scope>NUCLEOTIDE SEQUENCE [LARGE SCALE GENOMIC DNA]</scope>
    <source>
        <strain evidence="3">NLAE-zl-G277</strain>
    </source>
</reference>
<dbReference type="PROSITE" id="PS50995">
    <property type="entry name" value="HTH_MARR_2"/>
    <property type="match status" value="1"/>
</dbReference>
<dbReference type="Gene3D" id="1.10.10.10">
    <property type="entry name" value="Winged helix-like DNA-binding domain superfamily/Winged helix DNA-binding domain"/>
    <property type="match status" value="1"/>
</dbReference>
<dbReference type="GO" id="GO:0006950">
    <property type="term" value="P:response to stress"/>
    <property type="evidence" value="ECO:0007669"/>
    <property type="project" value="TreeGrafter"/>
</dbReference>
<dbReference type="RefSeq" id="WP_092368094.1">
    <property type="nucleotide sequence ID" value="NZ_CABJCG010000012.1"/>
</dbReference>
<keyword evidence="2" id="KW-0238">DNA-binding</keyword>
<organism evidence="2 3">
    <name type="scientific">Enterocloster lavalensis</name>
    <dbReference type="NCBI Taxonomy" id="460384"/>
    <lineage>
        <taxon>Bacteria</taxon>
        <taxon>Bacillati</taxon>
        <taxon>Bacillota</taxon>
        <taxon>Clostridia</taxon>
        <taxon>Lachnospirales</taxon>
        <taxon>Lachnospiraceae</taxon>
        <taxon>Enterocloster</taxon>
    </lineage>
</organism>
<dbReference type="AlphaFoldDB" id="A0A1I0J029"/>
<dbReference type="Pfam" id="PF12802">
    <property type="entry name" value="MarR_2"/>
    <property type="match status" value="1"/>
</dbReference>
<dbReference type="InterPro" id="IPR036388">
    <property type="entry name" value="WH-like_DNA-bd_sf"/>
</dbReference>
<dbReference type="InterPro" id="IPR000835">
    <property type="entry name" value="HTH_MarR-typ"/>
</dbReference>
<dbReference type="GO" id="GO:0003677">
    <property type="term" value="F:DNA binding"/>
    <property type="evidence" value="ECO:0007669"/>
    <property type="project" value="UniProtKB-KW"/>
</dbReference>
<dbReference type="PANTHER" id="PTHR33164">
    <property type="entry name" value="TRANSCRIPTIONAL REGULATOR, MARR FAMILY"/>
    <property type="match status" value="1"/>
</dbReference>
<keyword evidence="3" id="KW-1185">Reference proteome</keyword>
<dbReference type="PRINTS" id="PR00598">
    <property type="entry name" value="HTHMARR"/>
</dbReference>
<protein>
    <submittedName>
        <fullName evidence="2">DNA-binding transcriptional regulator, MarR family</fullName>
    </submittedName>
</protein>
<dbReference type="STRING" id="460384.SAMN05216313_12548"/>
<gene>
    <name evidence="2" type="ORF">SAMN05216313_12548</name>
</gene>
<evidence type="ECO:0000313" key="3">
    <source>
        <dbReference type="Proteomes" id="UP000198508"/>
    </source>
</evidence>
<dbReference type="InterPro" id="IPR036390">
    <property type="entry name" value="WH_DNA-bd_sf"/>
</dbReference>
<dbReference type="SMART" id="SM00347">
    <property type="entry name" value="HTH_MARR"/>
    <property type="match status" value="1"/>
</dbReference>
<accession>A0A1I0J029</accession>
<sequence length="152" mass="17299">MDQMEGRRALRLLKKVNLGLESSINAGMAEMDLTAAQCDVLGYLEEHRGKAVYSTDLHRDLGVSRAAVCALIKKLRAKGFVTLTAEPSDDRQKRIEPTGRSGLLHQKMERRVDRVVRQIYRDFTEDEAEAFTGLLQRMYENVQTMIKEEADL</sequence>
<dbReference type="SUPFAM" id="SSF46785">
    <property type="entry name" value="Winged helix' DNA-binding domain"/>
    <property type="match status" value="1"/>
</dbReference>
<dbReference type="EMBL" id="FOIM01000025">
    <property type="protein sequence ID" value="SEU03086.1"/>
    <property type="molecule type" value="Genomic_DNA"/>
</dbReference>
<evidence type="ECO:0000313" key="2">
    <source>
        <dbReference type="EMBL" id="SEU03086.1"/>
    </source>
</evidence>
<dbReference type="GeneID" id="93277531"/>
<dbReference type="Proteomes" id="UP000198508">
    <property type="component" value="Unassembled WGS sequence"/>
</dbReference>
<evidence type="ECO:0000259" key="1">
    <source>
        <dbReference type="PROSITE" id="PS50995"/>
    </source>
</evidence>
<dbReference type="PANTHER" id="PTHR33164:SF57">
    <property type="entry name" value="MARR-FAMILY TRANSCRIPTIONAL REGULATOR"/>
    <property type="match status" value="1"/>
</dbReference>
<name>A0A1I0J029_9FIRM</name>
<dbReference type="GO" id="GO:0003700">
    <property type="term" value="F:DNA-binding transcription factor activity"/>
    <property type="evidence" value="ECO:0007669"/>
    <property type="project" value="InterPro"/>
</dbReference>